<reference evidence="1" key="2">
    <citation type="journal article" date="2015" name="Fish Shellfish Immunol.">
        <title>Early steps in the European eel (Anguilla anguilla)-Vibrio vulnificus interaction in the gills: Role of the RtxA13 toxin.</title>
        <authorList>
            <person name="Callol A."/>
            <person name="Pajuelo D."/>
            <person name="Ebbesson L."/>
            <person name="Teles M."/>
            <person name="MacKenzie S."/>
            <person name="Amaro C."/>
        </authorList>
    </citation>
    <scope>NUCLEOTIDE SEQUENCE</scope>
</reference>
<protein>
    <submittedName>
        <fullName evidence="1">Uncharacterized protein</fullName>
    </submittedName>
</protein>
<reference evidence="1" key="1">
    <citation type="submission" date="2014-11" db="EMBL/GenBank/DDBJ databases">
        <authorList>
            <person name="Amaro Gonzalez C."/>
        </authorList>
    </citation>
    <scope>NUCLEOTIDE SEQUENCE</scope>
</reference>
<sequence length="12" mass="1316">MLPAMLVFILPA</sequence>
<dbReference type="EMBL" id="GBXM01020883">
    <property type="protein sequence ID" value="JAH87694.1"/>
    <property type="molecule type" value="Transcribed_RNA"/>
</dbReference>
<name>A0A0E9WBB5_ANGAN</name>
<proteinExistence type="predicted"/>
<organism evidence="1">
    <name type="scientific">Anguilla anguilla</name>
    <name type="common">European freshwater eel</name>
    <name type="synonym">Muraena anguilla</name>
    <dbReference type="NCBI Taxonomy" id="7936"/>
    <lineage>
        <taxon>Eukaryota</taxon>
        <taxon>Metazoa</taxon>
        <taxon>Chordata</taxon>
        <taxon>Craniata</taxon>
        <taxon>Vertebrata</taxon>
        <taxon>Euteleostomi</taxon>
        <taxon>Actinopterygii</taxon>
        <taxon>Neopterygii</taxon>
        <taxon>Teleostei</taxon>
        <taxon>Anguilliformes</taxon>
        <taxon>Anguillidae</taxon>
        <taxon>Anguilla</taxon>
    </lineage>
</organism>
<accession>A0A0E9WBB5</accession>
<evidence type="ECO:0000313" key="1">
    <source>
        <dbReference type="EMBL" id="JAH87694.1"/>
    </source>
</evidence>